<reference evidence="3" key="1">
    <citation type="journal article" date="2019" name="Int. J. Syst. Evol. Microbiol.">
        <title>The Global Catalogue of Microorganisms (GCM) 10K type strain sequencing project: providing services to taxonomists for standard genome sequencing and annotation.</title>
        <authorList>
            <consortium name="The Broad Institute Genomics Platform"/>
            <consortium name="The Broad Institute Genome Sequencing Center for Infectious Disease"/>
            <person name="Wu L."/>
            <person name="Ma J."/>
        </authorList>
    </citation>
    <scope>NUCLEOTIDE SEQUENCE [LARGE SCALE GENOMIC DNA]</scope>
    <source>
        <strain evidence="3">JCM 16545</strain>
    </source>
</reference>
<evidence type="ECO:0000313" key="2">
    <source>
        <dbReference type="EMBL" id="MFD2066842.1"/>
    </source>
</evidence>
<dbReference type="InterPro" id="IPR029044">
    <property type="entry name" value="Nucleotide-diphossugar_trans"/>
</dbReference>
<dbReference type="InterPro" id="IPR001173">
    <property type="entry name" value="Glyco_trans_2-like"/>
</dbReference>
<proteinExistence type="predicted"/>
<dbReference type="SUPFAM" id="SSF53448">
    <property type="entry name" value="Nucleotide-diphospho-sugar transferases"/>
    <property type="match status" value="1"/>
</dbReference>
<sequence>MLQLISVVIPCYNVANYIKDCVESVLKQTYINIEVICVDNNSTDQTYTILNELKSHYSQLVVTSELKRGACAARNKGLYLAKGQWVQFLDADDLLLPKKIEEQHNLLQGIASPVSFIAGSYIRRFVNGVEKKIISHNRNPIVLGVAINSLGITSANLFNREKLLQVEGWNEEISSSQESDLMFRLIKIEPNVIIDTVPLTIVRERISGSISQTNLDENIVRYIKLRLQILDYLVTIRASNNDRQLLMQVIFDKIRELYNYNPSKSLEMYKNNIPEDFKPQVSATTTKGYLYTYNLFGFKSAQKLKSFLNRIKK</sequence>
<dbReference type="Pfam" id="PF00535">
    <property type="entry name" value="Glycos_transf_2"/>
    <property type="match status" value="1"/>
</dbReference>
<evidence type="ECO:0000313" key="3">
    <source>
        <dbReference type="Proteomes" id="UP001597369"/>
    </source>
</evidence>
<accession>A0ABW4WVS7</accession>
<feature type="domain" description="Glycosyltransferase 2-like" evidence="1">
    <location>
        <begin position="6"/>
        <end position="136"/>
    </location>
</feature>
<organism evidence="2 3">
    <name type="scientific">Pontibacter silvestris</name>
    <dbReference type="NCBI Taxonomy" id="2305183"/>
    <lineage>
        <taxon>Bacteria</taxon>
        <taxon>Pseudomonadati</taxon>
        <taxon>Bacteroidota</taxon>
        <taxon>Cytophagia</taxon>
        <taxon>Cytophagales</taxon>
        <taxon>Hymenobacteraceae</taxon>
        <taxon>Pontibacter</taxon>
    </lineage>
</organism>
<evidence type="ECO:0000259" key="1">
    <source>
        <dbReference type="Pfam" id="PF00535"/>
    </source>
</evidence>
<gene>
    <name evidence="2" type="ORF">ACFSKU_08095</name>
</gene>
<name>A0ABW4WVS7_9BACT</name>
<dbReference type="PANTHER" id="PTHR22916">
    <property type="entry name" value="GLYCOSYLTRANSFERASE"/>
    <property type="match status" value="1"/>
</dbReference>
<protein>
    <submittedName>
        <fullName evidence="2">Glycosyltransferase family 2 protein</fullName>
    </submittedName>
</protein>
<dbReference type="Proteomes" id="UP001597369">
    <property type="component" value="Unassembled WGS sequence"/>
</dbReference>
<keyword evidence="3" id="KW-1185">Reference proteome</keyword>
<dbReference type="EMBL" id="JBHUHV010000024">
    <property type="protein sequence ID" value="MFD2066842.1"/>
    <property type="molecule type" value="Genomic_DNA"/>
</dbReference>
<dbReference type="Gene3D" id="3.90.550.10">
    <property type="entry name" value="Spore Coat Polysaccharide Biosynthesis Protein SpsA, Chain A"/>
    <property type="match status" value="1"/>
</dbReference>
<dbReference type="RefSeq" id="WP_229961499.1">
    <property type="nucleotide sequence ID" value="NZ_JAJJWI010000013.1"/>
</dbReference>
<comment type="caution">
    <text evidence="2">The sequence shown here is derived from an EMBL/GenBank/DDBJ whole genome shotgun (WGS) entry which is preliminary data.</text>
</comment>
<dbReference type="CDD" id="cd00761">
    <property type="entry name" value="Glyco_tranf_GTA_type"/>
    <property type="match status" value="1"/>
</dbReference>